<feature type="compositionally biased region" description="Low complexity" evidence="3">
    <location>
        <begin position="140"/>
        <end position="157"/>
    </location>
</feature>
<reference evidence="5" key="1">
    <citation type="submission" date="2023-01" db="EMBL/GenBank/DDBJ databases">
        <title>Colletotrichum chrysophilum M932 genome sequence.</title>
        <authorList>
            <person name="Baroncelli R."/>
        </authorList>
    </citation>
    <scope>NUCLEOTIDE SEQUENCE</scope>
    <source>
        <strain evidence="5">M932</strain>
    </source>
</reference>
<name>A0AAD9EAR9_9PEZI</name>
<feature type="non-terminal residue" evidence="5">
    <location>
        <position position="157"/>
    </location>
</feature>
<dbReference type="Proteomes" id="UP001243330">
    <property type="component" value="Unassembled WGS sequence"/>
</dbReference>
<keyword evidence="2" id="KW-0804">Transcription</keyword>
<keyword evidence="6" id="KW-1185">Reference proteome</keyword>
<protein>
    <submittedName>
        <fullName evidence="5">Transcriptional repressor tup1</fullName>
    </submittedName>
</protein>
<sequence length="157" mass="17121">MSMYPHRAMGAVPPNNSARLNELLEQIRTEFDSQMRTTEGYEHQIQAQVQEMQLVREKVYAMEQAQMNLKQKYEEEIAMLRRQLEGARGNAPPSIGGPPPHAGPSQQPPSIAPGNGLFNGIMTGGGQGQLAPPPPPPPQDQQMGPQHQMAQGPPGLP</sequence>
<feature type="compositionally biased region" description="Pro residues" evidence="3">
    <location>
        <begin position="95"/>
        <end position="111"/>
    </location>
</feature>
<dbReference type="Pfam" id="PF08581">
    <property type="entry name" value="Tup_N"/>
    <property type="match status" value="1"/>
</dbReference>
<organism evidence="5 6">
    <name type="scientific">Colletotrichum chrysophilum</name>
    <dbReference type="NCBI Taxonomy" id="1836956"/>
    <lineage>
        <taxon>Eukaryota</taxon>
        <taxon>Fungi</taxon>
        <taxon>Dikarya</taxon>
        <taxon>Ascomycota</taxon>
        <taxon>Pezizomycotina</taxon>
        <taxon>Sordariomycetes</taxon>
        <taxon>Hypocreomycetidae</taxon>
        <taxon>Glomerellales</taxon>
        <taxon>Glomerellaceae</taxon>
        <taxon>Colletotrichum</taxon>
        <taxon>Colletotrichum gloeosporioides species complex</taxon>
    </lineage>
</organism>
<accession>A0AAD9EAR9</accession>
<dbReference type="Gene3D" id="1.20.5.340">
    <property type="match status" value="1"/>
</dbReference>
<evidence type="ECO:0000256" key="2">
    <source>
        <dbReference type="ARBA" id="ARBA00023163"/>
    </source>
</evidence>
<evidence type="ECO:0000259" key="4">
    <source>
        <dbReference type="Pfam" id="PF08581"/>
    </source>
</evidence>
<keyword evidence="1" id="KW-0805">Transcription regulation</keyword>
<evidence type="ECO:0000256" key="1">
    <source>
        <dbReference type="ARBA" id="ARBA00023015"/>
    </source>
</evidence>
<feature type="domain" description="Transcriptional repressor Tup1 N-terminal" evidence="4">
    <location>
        <begin position="19"/>
        <end position="85"/>
    </location>
</feature>
<dbReference type="AlphaFoldDB" id="A0AAD9EAR9"/>
<evidence type="ECO:0000256" key="3">
    <source>
        <dbReference type="SAM" id="MobiDB-lite"/>
    </source>
</evidence>
<dbReference type="EMBL" id="JAQOWY010000868">
    <property type="protein sequence ID" value="KAK1838261.1"/>
    <property type="molecule type" value="Genomic_DNA"/>
</dbReference>
<dbReference type="InterPro" id="IPR013890">
    <property type="entry name" value="Tscrpt_rep_Tup1_N"/>
</dbReference>
<gene>
    <name evidence="5" type="ORF">CCHR01_19119</name>
</gene>
<evidence type="ECO:0000313" key="5">
    <source>
        <dbReference type="EMBL" id="KAK1838261.1"/>
    </source>
</evidence>
<feature type="region of interest" description="Disordered" evidence="3">
    <location>
        <begin position="83"/>
        <end position="157"/>
    </location>
</feature>
<comment type="caution">
    <text evidence="5">The sequence shown here is derived from an EMBL/GenBank/DDBJ whole genome shotgun (WGS) entry which is preliminary data.</text>
</comment>
<evidence type="ECO:0000313" key="6">
    <source>
        <dbReference type="Proteomes" id="UP001243330"/>
    </source>
</evidence>
<proteinExistence type="predicted"/>